<dbReference type="EMBL" id="KL197717">
    <property type="protein sequence ID" value="KDQ58433.1"/>
    <property type="molecule type" value="Genomic_DNA"/>
</dbReference>
<feature type="domain" description="XPG-I" evidence="8">
    <location>
        <begin position="549"/>
        <end position="619"/>
    </location>
</feature>
<reference evidence="11" key="1">
    <citation type="journal article" date="2014" name="Proc. Natl. Acad. Sci. U.S.A.">
        <title>Extensive sampling of basidiomycete genomes demonstrates inadequacy of the white-rot/brown-rot paradigm for wood decay fungi.</title>
        <authorList>
            <person name="Riley R."/>
            <person name="Salamov A.A."/>
            <person name="Brown D.W."/>
            <person name="Nagy L.G."/>
            <person name="Floudas D."/>
            <person name="Held B.W."/>
            <person name="Levasseur A."/>
            <person name="Lombard V."/>
            <person name="Morin E."/>
            <person name="Otillar R."/>
            <person name="Lindquist E.A."/>
            <person name="Sun H."/>
            <person name="LaButti K.M."/>
            <person name="Schmutz J."/>
            <person name="Jabbour D."/>
            <person name="Luo H."/>
            <person name="Baker S.E."/>
            <person name="Pisabarro A.G."/>
            <person name="Walton J.D."/>
            <person name="Blanchette R.A."/>
            <person name="Henrissat B."/>
            <person name="Martin F."/>
            <person name="Cullen D."/>
            <person name="Hibbett D.S."/>
            <person name="Grigoriev I.V."/>
        </authorList>
    </citation>
    <scope>NUCLEOTIDE SEQUENCE [LARGE SCALE GENOMIC DNA]</scope>
    <source>
        <strain evidence="11">MUCL 33604</strain>
    </source>
</reference>
<accession>A0A067PUF6</accession>
<dbReference type="PANTHER" id="PTHR11081">
    <property type="entry name" value="FLAP ENDONUCLEASE FAMILY MEMBER"/>
    <property type="match status" value="1"/>
</dbReference>
<feature type="region of interest" description="Disordered" evidence="7">
    <location>
        <begin position="192"/>
        <end position="303"/>
    </location>
</feature>
<dbReference type="GO" id="GO:0008409">
    <property type="term" value="F:5'-3' exonuclease activity"/>
    <property type="evidence" value="ECO:0007669"/>
    <property type="project" value="TreeGrafter"/>
</dbReference>
<evidence type="ECO:0008006" key="12">
    <source>
        <dbReference type="Google" id="ProtNLM"/>
    </source>
</evidence>
<keyword evidence="3" id="KW-0479">Metal-binding</keyword>
<dbReference type="AlphaFoldDB" id="A0A067PUF6"/>
<dbReference type="STRING" id="933084.A0A067PUF6"/>
<evidence type="ECO:0000259" key="8">
    <source>
        <dbReference type="SMART" id="SM00484"/>
    </source>
</evidence>
<evidence type="ECO:0000313" key="10">
    <source>
        <dbReference type="EMBL" id="KDQ58433.1"/>
    </source>
</evidence>
<dbReference type="PANTHER" id="PTHR11081:SF9">
    <property type="entry name" value="FLAP ENDONUCLEASE 1"/>
    <property type="match status" value="1"/>
</dbReference>
<dbReference type="InterPro" id="IPR006086">
    <property type="entry name" value="XPG-I_dom"/>
</dbReference>
<evidence type="ECO:0000256" key="5">
    <source>
        <dbReference type="ARBA" id="ARBA00022801"/>
    </source>
</evidence>
<evidence type="ECO:0000259" key="9">
    <source>
        <dbReference type="SMART" id="SM00485"/>
    </source>
</evidence>
<dbReference type="InterPro" id="IPR036279">
    <property type="entry name" value="5-3_exonuclease_C_sf"/>
</dbReference>
<feature type="compositionally biased region" description="Basic and acidic residues" evidence="7">
    <location>
        <begin position="213"/>
        <end position="222"/>
    </location>
</feature>
<dbReference type="OrthoDB" id="31113at2759"/>
<dbReference type="GO" id="GO:0005634">
    <property type="term" value="C:nucleus"/>
    <property type="evidence" value="ECO:0007669"/>
    <property type="project" value="TreeGrafter"/>
</dbReference>
<organism evidence="10 11">
    <name type="scientific">Jaapia argillacea MUCL 33604</name>
    <dbReference type="NCBI Taxonomy" id="933084"/>
    <lineage>
        <taxon>Eukaryota</taxon>
        <taxon>Fungi</taxon>
        <taxon>Dikarya</taxon>
        <taxon>Basidiomycota</taxon>
        <taxon>Agaricomycotina</taxon>
        <taxon>Agaricomycetes</taxon>
        <taxon>Agaricomycetidae</taxon>
        <taxon>Jaapiales</taxon>
        <taxon>Jaapiaceae</taxon>
        <taxon>Jaapia</taxon>
    </lineage>
</organism>
<dbReference type="Pfam" id="PF00867">
    <property type="entry name" value="XPG_I"/>
    <property type="match status" value="1"/>
</dbReference>
<dbReference type="GO" id="GO:0017108">
    <property type="term" value="F:5'-flap endonuclease activity"/>
    <property type="evidence" value="ECO:0007669"/>
    <property type="project" value="TreeGrafter"/>
</dbReference>
<dbReference type="SUPFAM" id="SSF47807">
    <property type="entry name" value="5' to 3' exonuclease, C-terminal subdomain"/>
    <property type="match status" value="1"/>
</dbReference>
<evidence type="ECO:0000256" key="4">
    <source>
        <dbReference type="ARBA" id="ARBA00022759"/>
    </source>
</evidence>
<dbReference type="GO" id="GO:0046872">
    <property type="term" value="F:metal ion binding"/>
    <property type="evidence" value="ECO:0007669"/>
    <property type="project" value="UniProtKB-KW"/>
</dbReference>
<dbReference type="Gene3D" id="1.10.150.20">
    <property type="entry name" value="5' to 3' exonuclease, C-terminal subdomain"/>
    <property type="match status" value="1"/>
</dbReference>
<dbReference type="PRINTS" id="PR00853">
    <property type="entry name" value="XPGRADSUPER"/>
</dbReference>
<evidence type="ECO:0000256" key="6">
    <source>
        <dbReference type="ARBA" id="ARBA00022842"/>
    </source>
</evidence>
<keyword evidence="5" id="KW-0378">Hydrolase</keyword>
<protein>
    <recommendedName>
        <fullName evidence="12">PIN domain-like protein</fullName>
    </recommendedName>
</protein>
<dbReference type="InterPro" id="IPR029060">
    <property type="entry name" value="PIN-like_dom_sf"/>
</dbReference>
<dbReference type="InterPro" id="IPR006085">
    <property type="entry name" value="XPG_DNA_repair_N"/>
</dbReference>
<keyword evidence="2" id="KW-0540">Nuclease</keyword>
<sequence>MGVLGFAPFIQKTCPEVIKTLPNRLRELRGMTVVIDGTLITQRLHFAPHSHPHRHVLGWYRLVTELRDSGVKAICVFDGKERSTAKQLEVERRRQVRRADAARAILEVQRSERLSKLTDLLQTCQDLGTSGRTEIASILRKSLSADLPSRFHHGLLVSEPSTSSQDYNFDYNPYGARDNFAESDIREVLSQSYFSEPRRPQLSDLDSPTISRGSEDEMKHPTTTEGQEASSGKGYGGIDPLTDQGDASRPQDELREAPPIQEQTREDTTSNIRLEPNQAIGETQPLSSDFGPETGGDDAQHDSDTLAERKDIGSSGCFQVPPTKFESAPIGTSQLGESIDDSLHTSGSDFDGSLETRDPLIPSFGHDGLQDDLDGLTYENLLISEVEPPITSTAFVNDEFAYSELEPSGEPSPAIPLSVLAEEITSLYQDFRQSIPVLQSLPTSSPPVQRGDSLVETSSDVKEGRDTYVMNKTQNRLTADEGRLWEALAVEASAIQPIFQDTMDGCTSPKVESDLAALVERSQFISESYQRRSNPPTTQTYDECKLILSAMGIPCVESTGPYEAEALAASMVIHGYADYVASEDTDVLVYEAPMIRNITSRGDPLTILSGAEVREVLELDRASYVDFALLLGTDFSQRIKNVGPTRALKFIRQYGSIEQVLEHETKYPPRLPPQEYLGQVELARSVFQSLPPVPEPEFLQPGEYDEEAISTVLRRFGVYESAVMYDWDFHSALAGNYFQDNPVAY</sequence>
<dbReference type="GO" id="GO:0005737">
    <property type="term" value="C:cytoplasm"/>
    <property type="evidence" value="ECO:0007669"/>
    <property type="project" value="TreeGrafter"/>
</dbReference>
<gene>
    <name evidence="10" type="ORF">JAAARDRAFT_176373</name>
</gene>
<evidence type="ECO:0000256" key="2">
    <source>
        <dbReference type="ARBA" id="ARBA00022722"/>
    </source>
</evidence>
<dbReference type="GO" id="GO:0003677">
    <property type="term" value="F:DNA binding"/>
    <property type="evidence" value="ECO:0007669"/>
    <property type="project" value="InterPro"/>
</dbReference>
<dbReference type="Gene3D" id="3.40.50.1010">
    <property type="entry name" value="5'-nuclease"/>
    <property type="match status" value="2"/>
</dbReference>
<dbReference type="SMART" id="SM00485">
    <property type="entry name" value="XPGN"/>
    <property type="match status" value="1"/>
</dbReference>
<proteinExistence type="predicted"/>
<dbReference type="SMART" id="SM00279">
    <property type="entry name" value="HhH2"/>
    <property type="match status" value="1"/>
</dbReference>
<dbReference type="Proteomes" id="UP000027265">
    <property type="component" value="Unassembled WGS sequence"/>
</dbReference>
<feature type="domain" description="XPG N-terminal" evidence="9">
    <location>
        <begin position="1"/>
        <end position="100"/>
    </location>
</feature>
<keyword evidence="11" id="KW-1185">Reference proteome</keyword>
<dbReference type="SMART" id="SM00484">
    <property type="entry name" value="XPGI"/>
    <property type="match status" value="1"/>
</dbReference>
<name>A0A067PUF6_9AGAM</name>
<comment type="cofactor">
    <cofactor evidence="1">
        <name>Mg(2+)</name>
        <dbReference type="ChEBI" id="CHEBI:18420"/>
    </cofactor>
</comment>
<evidence type="ECO:0000256" key="1">
    <source>
        <dbReference type="ARBA" id="ARBA00001946"/>
    </source>
</evidence>
<dbReference type="InParanoid" id="A0A067PUF6"/>
<keyword evidence="6" id="KW-0460">Magnesium</keyword>
<dbReference type="SUPFAM" id="SSF88723">
    <property type="entry name" value="PIN domain-like"/>
    <property type="match status" value="1"/>
</dbReference>
<dbReference type="InterPro" id="IPR006084">
    <property type="entry name" value="XPG/Rad2"/>
</dbReference>
<evidence type="ECO:0000256" key="7">
    <source>
        <dbReference type="SAM" id="MobiDB-lite"/>
    </source>
</evidence>
<evidence type="ECO:0000313" key="11">
    <source>
        <dbReference type="Proteomes" id="UP000027265"/>
    </source>
</evidence>
<dbReference type="InterPro" id="IPR008918">
    <property type="entry name" value="HhH2"/>
</dbReference>
<dbReference type="HOGENOM" id="CLU_021984_0_0_1"/>
<dbReference type="Pfam" id="PF00752">
    <property type="entry name" value="XPG_N"/>
    <property type="match status" value="1"/>
</dbReference>
<evidence type="ECO:0000256" key="3">
    <source>
        <dbReference type="ARBA" id="ARBA00022723"/>
    </source>
</evidence>
<dbReference type="GO" id="GO:0006281">
    <property type="term" value="P:DNA repair"/>
    <property type="evidence" value="ECO:0007669"/>
    <property type="project" value="UniProtKB-ARBA"/>
</dbReference>
<keyword evidence="4" id="KW-0255">Endonuclease</keyword>